<dbReference type="Proteomes" id="UP000253472">
    <property type="component" value="Unassembled WGS sequence"/>
</dbReference>
<evidence type="ECO:0000313" key="2">
    <source>
        <dbReference type="EMBL" id="RCK55759.1"/>
    </source>
</evidence>
<protein>
    <submittedName>
        <fullName evidence="2">Uncharacterized protein</fullName>
    </submittedName>
</protein>
<dbReference type="AlphaFoldDB" id="A0A367XQU5"/>
<accession>A0A367XQU5</accession>
<comment type="caution">
    <text evidence="2">The sequence shown here is derived from an EMBL/GenBank/DDBJ whole genome shotgun (WGS) entry which is preliminary data.</text>
</comment>
<gene>
    <name evidence="2" type="ORF">Cantr_05541</name>
</gene>
<proteinExistence type="predicted"/>
<feature type="region of interest" description="Disordered" evidence="1">
    <location>
        <begin position="77"/>
        <end position="102"/>
    </location>
</feature>
<feature type="compositionally biased region" description="Basic and acidic residues" evidence="1">
    <location>
        <begin position="81"/>
        <end position="102"/>
    </location>
</feature>
<organism evidence="2 3">
    <name type="scientific">Candida viswanathii</name>
    <dbReference type="NCBI Taxonomy" id="5486"/>
    <lineage>
        <taxon>Eukaryota</taxon>
        <taxon>Fungi</taxon>
        <taxon>Dikarya</taxon>
        <taxon>Ascomycota</taxon>
        <taxon>Saccharomycotina</taxon>
        <taxon>Pichiomycetes</taxon>
        <taxon>Debaryomycetaceae</taxon>
        <taxon>Candida/Lodderomyces clade</taxon>
        <taxon>Candida</taxon>
    </lineage>
</organism>
<evidence type="ECO:0000256" key="1">
    <source>
        <dbReference type="SAM" id="MobiDB-lite"/>
    </source>
</evidence>
<keyword evidence="3" id="KW-1185">Reference proteome</keyword>
<name>A0A367XQU5_9ASCO</name>
<reference evidence="2 3" key="1">
    <citation type="submission" date="2018-06" db="EMBL/GenBank/DDBJ databases">
        <title>Whole genome sequencing of Candida tropicalis (genome annotated by CSBL at Korea University).</title>
        <authorList>
            <person name="Ahn J."/>
        </authorList>
    </citation>
    <scope>NUCLEOTIDE SEQUENCE [LARGE SCALE GENOMIC DNA]</scope>
    <source>
        <strain evidence="2 3">ATCC 20962</strain>
    </source>
</reference>
<sequence length="102" mass="11640">MTSHRKWGLSYSSATFGMPEMPSLIITQPSYIFKQTNKHKMSSATVAVSKESKHEGFRSKMDEFDEKLMKFPKSIHHGLHKGADKTSHKVADGTKKMFKHNE</sequence>
<evidence type="ECO:0000313" key="3">
    <source>
        <dbReference type="Proteomes" id="UP000253472"/>
    </source>
</evidence>
<dbReference type="EMBL" id="QLNQ01000029">
    <property type="protein sequence ID" value="RCK55759.1"/>
    <property type="molecule type" value="Genomic_DNA"/>
</dbReference>